<evidence type="ECO:0000256" key="1">
    <source>
        <dbReference type="SAM" id="MobiDB-lite"/>
    </source>
</evidence>
<gene>
    <name evidence="2" type="ORF">SMTD_LOCUS22651</name>
</gene>
<accession>A0A3P8GZA8</accession>
<reference evidence="2 3" key="1">
    <citation type="submission" date="2018-11" db="EMBL/GenBank/DDBJ databases">
        <authorList>
            <consortium name="Pathogen Informatics"/>
        </authorList>
    </citation>
    <scope>NUCLEOTIDE SEQUENCE [LARGE SCALE GENOMIC DNA]</scope>
    <source>
        <strain>Denwood</strain>
        <strain evidence="3">Zambia</strain>
    </source>
</reference>
<protein>
    <submittedName>
        <fullName evidence="2">Uncharacterized protein</fullName>
    </submittedName>
</protein>
<dbReference type="AlphaFoldDB" id="A0A3P8GZA8"/>
<dbReference type="EMBL" id="UZAL01052918">
    <property type="protein sequence ID" value="VDP87911.1"/>
    <property type="molecule type" value="Genomic_DNA"/>
</dbReference>
<evidence type="ECO:0000313" key="3">
    <source>
        <dbReference type="Proteomes" id="UP000269396"/>
    </source>
</evidence>
<name>A0A3P8GZA8_9TREM</name>
<organism evidence="2 3">
    <name type="scientific">Schistosoma mattheei</name>
    <dbReference type="NCBI Taxonomy" id="31246"/>
    <lineage>
        <taxon>Eukaryota</taxon>
        <taxon>Metazoa</taxon>
        <taxon>Spiralia</taxon>
        <taxon>Lophotrochozoa</taxon>
        <taxon>Platyhelminthes</taxon>
        <taxon>Trematoda</taxon>
        <taxon>Digenea</taxon>
        <taxon>Strigeidida</taxon>
        <taxon>Schistosomatoidea</taxon>
        <taxon>Schistosomatidae</taxon>
        <taxon>Schistosoma</taxon>
    </lineage>
</organism>
<sequence>MTGRLERCVSGSSGGKSKRSLKYSNTAMTNGLLFGEPNLPLGVMDEYNPMIPNEYEELARIKRERRRAEVINYPRSNCKYYRDFEGFSSFYHNLF</sequence>
<keyword evidence="3" id="KW-1185">Reference proteome</keyword>
<dbReference type="Proteomes" id="UP000269396">
    <property type="component" value="Unassembled WGS sequence"/>
</dbReference>
<evidence type="ECO:0000313" key="2">
    <source>
        <dbReference type="EMBL" id="VDP87911.1"/>
    </source>
</evidence>
<proteinExistence type="predicted"/>
<feature type="region of interest" description="Disordered" evidence="1">
    <location>
        <begin position="1"/>
        <end position="21"/>
    </location>
</feature>